<organism evidence="2 3">
    <name type="scientific">Methylocaldum szegediense</name>
    <dbReference type="NCBI Taxonomy" id="73780"/>
    <lineage>
        <taxon>Bacteria</taxon>
        <taxon>Pseudomonadati</taxon>
        <taxon>Pseudomonadota</taxon>
        <taxon>Gammaproteobacteria</taxon>
        <taxon>Methylococcales</taxon>
        <taxon>Methylococcaceae</taxon>
        <taxon>Methylocaldum</taxon>
    </lineage>
</organism>
<accession>A0ABM9HX97</accession>
<sequence>MPLETEDAAVSRRRLTGYTWAVFFTRPILTCLVILSLITCRLMPDVMCLRKPSENSVSLP</sequence>
<keyword evidence="3" id="KW-1185">Reference proteome</keyword>
<dbReference type="Proteomes" id="UP001162030">
    <property type="component" value="Chromosome"/>
</dbReference>
<evidence type="ECO:0000256" key="1">
    <source>
        <dbReference type="SAM" id="Phobius"/>
    </source>
</evidence>
<proteinExistence type="predicted"/>
<evidence type="ECO:0000313" key="2">
    <source>
        <dbReference type="EMBL" id="CAI8747128.1"/>
    </source>
</evidence>
<keyword evidence="1" id="KW-1133">Transmembrane helix</keyword>
<dbReference type="EMBL" id="OX458333">
    <property type="protein sequence ID" value="CAI8747128.1"/>
    <property type="molecule type" value="Genomic_DNA"/>
</dbReference>
<protein>
    <submittedName>
        <fullName evidence="2">Uncharacterized protein</fullName>
    </submittedName>
</protein>
<reference evidence="2 3" key="1">
    <citation type="submission" date="2023-03" db="EMBL/GenBank/DDBJ databases">
        <authorList>
            <person name="Pearce D."/>
        </authorList>
    </citation>
    <scope>NUCLEOTIDE SEQUENCE [LARGE SCALE GENOMIC DNA]</scope>
    <source>
        <strain evidence="2">Msz</strain>
    </source>
</reference>
<keyword evidence="1" id="KW-0472">Membrane</keyword>
<gene>
    <name evidence="2" type="ORF">MSZNOR_0579</name>
</gene>
<name>A0ABM9HX97_9GAMM</name>
<feature type="transmembrane region" description="Helical" evidence="1">
    <location>
        <begin position="20"/>
        <end position="43"/>
    </location>
</feature>
<keyword evidence="1" id="KW-0812">Transmembrane</keyword>
<evidence type="ECO:0000313" key="3">
    <source>
        <dbReference type="Proteomes" id="UP001162030"/>
    </source>
</evidence>